<gene>
    <name evidence="2" type="ORF">BCR33DRAFT_716439</name>
</gene>
<evidence type="ECO:0000313" key="2">
    <source>
        <dbReference type="EMBL" id="ORY45098.1"/>
    </source>
</evidence>
<organism evidence="2 3">
    <name type="scientific">Rhizoclosmatium globosum</name>
    <dbReference type="NCBI Taxonomy" id="329046"/>
    <lineage>
        <taxon>Eukaryota</taxon>
        <taxon>Fungi</taxon>
        <taxon>Fungi incertae sedis</taxon>
        <taxon>Chytridiomycota</taxon>
        <taxon>Chytridiomycota incertae sedis</taxon>
        <taxon>Chytridiomycetes</taxon>
        <taxon>Chytridiales</taxon>
        <taxon>Chytriomycetaceae</taxon>
        <taxon>Rhizoclosmatium</taxon>
    </lineage>
</organism>
<evidence type="ECO:0000256" key="1">
    <source>
        <dbReference type="SAM" id="SignalP"/>
    </source>
</evidence>
<dbReference type="OrthoDB" id="2122814at2759"/>
<accession>A0A1Y2CDG7</accession>
<name>A0A1Y2CDG7_9FUNG</name>
<keyword evidence="3" id="KW-1185">Reference proteome</keyword>
<dbReference type="AlphaFoldDB" id="A0A1Y2CDG7"/>
<dbReference type="Proteomes" id="UP000193642">
    <property type="component" value="Unassembled WGS sequence"/>
</dbReference>
<reference evidence="2 3" key="1">
    <citation type="submission" date="2016-07" db="EMBL/GenBank/DDBJ databases">
        <title>Pervasive Adenine N6-methylation of Active Genes in Fungi.</title>
        <authorList>
            <consortium name="DOE Joint Genome Institute"/>
            <person name="Mondo S.J."/>
            <person name="Dannebaum R.O."/>
            <person name="Kuo R.C."/>
            <person name="Labutti K."/>
            <person name="Haridas S."/>
            <person name="Kuo A."/>
            <person name="Salamov A."/>
            <person name="Ahrendt S.R."/>
            <person name="Lipzen A."/>
            <person name="Sullivan W."/>
            <person name="Andreopoulos W.B."/>
            <person name="Clum A."/>
            <person name="Lindquist E."/>
            <person name="Daum C."/>
            <person name="Ramamoorthy G.K."/>
            <person name="Gryganskyi A."/>
            <person name="Culley D."/>
            <person name="Magnuson J.K."/>
            <person name="James T.Y."/>
            <person name="O'Malley M.A."/>
            <person name="Stajich J.E."/>
            <person name="Spatafora J.W."/>
            <person name="Visel A."/>
            <person name="Grigoriev I.V."/>
        </authorList>
    </citation>
    <scope>NUCLEOTIDE SEQUENCE [LARGE SCALE GENOMIC DNA]</scope>
    <source>
        <strain evidence="2 3">JEL800</strain>
    </source>
</reference>
<feature type="chain" id="PRO_5013028194" evidence="1">
    <location>
        <begin position="17"/>
        <end position="245"/>
    </location>
</feature>
<evidence type="ECO:0000313" key="3">
    <source>
        <dbReference type="Proteomes" id="UP000193642"/>
    </source>
</evidence>
<comment type="caution">
    <text evidence="2">The sequence shown here is derived from an EMBL/GenBank/DDBJ whole genome shotgun (WGS) entry which is preliminary data.</text>
</comment>
<protein>
    <submittedName>
        <fullName evidence="2">Uncharacterized protein</fullName>
    </submittedName>
</protein>
<dbReference type="EMBL" id="MCGO01000020">
    <property type="protein sequence ID" value="ORY45098.1"/>
    <property type="molecule type" value="Genomic_DNA"/>
</dbReference>
<sequence length="245" mass="27069">MIGLHALHCSCGLIDSLGLLLMCLHLMQLGIENFSIGTNFVQYPPSGIGYNAADIFCDWFATVVSITFTWKYMNSNVTRIGEIVLQDNVFRSIVILIVNSYAIYLSSVNTGPFAPMVYLGQGYVYTRSVNLELLWIYLRKRSMNLSANSHESIKNTIQASSQRLAESRRQSAPVLSAVEERDSDIRESDNLRISRSKSHAMFASLGRTADSLQSPMLKARSISSSIVSKSPSMVRNKSLGGGLLS</sequence>
<feature type="signal peptide" evidence="1">
    <location>
        <begin position="1"/>
        <end position="16"/>
    </location>
</feature>
<keyword evidence="1" id="KW-0732">Signal</keyword>
<proteinExistence type="predicted"/>